<keyword evidence="2" id="KW-1185">Reference proteome</keyword>
<reference evidence="2" key="1">
    <citation type="submission" date="2013-03" db="EMBL/GenBank/DDBJ databases">
        <title>The Genome Sequence of Anopheles minimus MINIMUS1.</title>
        <authorList>
            <consortium name="The Broad Institute Genomics Platform"/>
            <person name="Neafsey D.E."/>
            <person name="Walton C."/>
            <person name="Walker B."/>
            <person name="Young S.K."/>
            <person name="Zeng Q."/>
            <person name="Gargeya S."/>
            <person name="Fitzgerald M."/>
            <person name="Haas B."/>
            <person name="Abouelleil A."/>
            <person name="Allen A.W."/>
            <person name="Alvarado L."/>
            <person name="Arachchi H.M."/>
            <person name="Berlin A.M."/>
            <person name="Chapman S.B."/>
            <person name="Gainer-Dewar J."/>
            <person name="Goldberg J."/>
            <person name="Griggs A."/>
            <person name="Gujja S."/>
            <person name="Hansen M."/>
            <person name="Howarth C."/>
            <person name="Imamovic A."/>
            <person name="Ireland A."/>
            <person name="Larimer J."/>
            <person name="McCowan C."/>
            <person name="Murphy C."/>
            <person name="Pearson M."/>
            <person name="Poon T.W."/>
            <person name="Priest M."/>
            <person name="Roberts A."/>
            <person name="Saif S."/>
            <person name="Shea T."/>
            <person name="Sisk P."/>
            <person name="Sykes S."/>
            <person name="Wortman J."/>
            <person name="Nusbaum C."/>
            <person name="Birren B."/>
        </authorList>
    </citation>
    <scope>NUCLEOTIDE SEQUENCE [LARGE SCALE GENOMIC DNA]</scope>
    <source>
        <strain evidence="2">MINIMUS1</strain>
    </source>
</reference>
<evidence type="ECO:0000313" key="2">
    <source>
        <dbReference type="Proteomes" id="UP000075920"/>
    </source>
</evidence>
<dbReference type="VEuPathDB" id="VectorBase:AMIN005719"/>
<organism evidence="1 2">
    <name type="scientific">Anopheles minimus</name>
    <dbReference type="NCBI Taxonomy" id="112268"/>
    <lineage>
        <taxon>Eukaryota</taxon>
        <taxon>Metazoa</taxon>
        <taxon>Ecdysozoa</taxon>
        <taxon>Arthropoda</taxon>
        <taxon>Hexapoda</taxon>
        <taxon>Insecta</taxon>
        <taxon>Pterygota</taxon>
        <taxon>Neoptera</taxon>
        <taxon>Endopterygota</taxon>
        <taxon>Diptera</taxon>
        <taxon>Nematocera</taxon>
        <taxon>Culicoidea</taxon>
        <taxon>Culicidae</taxon>
        <taxon>Anophelinae</taxon>
        <taxon>Anopheles</taxon>
    </lineage>
</organism>
<name>A0A182W5V3_9DIPT</name>
<proteinExistence type="predicted"/>
<reference evidence="1" key="2">
    <citation type="submission" date="2020-05" db="UniProtKB">
        <authorList>
            <consortium name="EnsemblMetazoa"/>
        </authorList>
    </citation>
    <scope>IDENTIFICATION</scope>
    <source>
        <strain evidence="1">MINIMUS1</strain>
    </source>
</reference>
<dbReference type="AlphaFoldDB" id="A0A182W5V3"/>
<sequence length="205" mass="22990">MASSTNTENTRIAMENLESFLSKFASHSPALLDDIHSAGTIMKQTNMSNLNSLRQDNQPSNYTQARNTVFFRFFLNSSSATCDLPSNIAVELRLAAEAADGKQFFTCCQKIKTASYILQMLMAEAKSTRRKIDSLSVLNTPAREELLPLQKHCIYLEEALSLLYALNLDLHEVQLTANALYVHGLKDDTPRLQEMDKLKDAIARL</sequence>
<dbReference type="EnsemblMetazoa" id="AMIN005719-RA">
    <property type="protein sequence ID" value="AMIN005719-PA"/>
    <property type="gene ID" value="AMIN005719"/>
</dbReference>
<accession>A0A182W5V3</accession>
<dbReference type="Proteomes" id="UP000075920">
    <property type="component" value="Unassembled WGS sequence"/>
</dbReference>
<evidence type="ECO:0000313" key="1">
    <source>
        <dbReference type="EnsemblMetazoa" id="AMIN005719-PA"/>
    </source>
</evidence>
<protein>
    <submittedName>
        <fullName evidence="1">Uncharacterized protein</fullName>
    </submittedName>
</protein>